<dbReference type="AlphaFoldDB" id="A0A6J8CRA7"/>
<accession>A0A6J8CRA7</accession>
<proteinExistence type="predicted"/>
<gene>
    <name evidence="1" type="ORF">MCOR_31854</name>
</gene>
<evidence type="ECO:0000313" key="2">
    <source>
        <dbReference type="Proteomes" id="UP000507470"/>
    </source>
</evidence>
<dbReference type="InterPro" id="IPR050951">
    <property type="entry name" value="Retrovirus_Pol_polyprotein"/>
</dbReference>
<reference evidence="1 2" key="1">
    <citation type="submission" date="2020-06" db="EMBL/GenBank/DDBJ databases">
        <authorList>
            <person name="Li R."/>
            <person name="Bekaert M."/>
        </authorList>
    </citation>
    <scope>NUCLEOTIDE SEQUENCE [LARGE SCALE GENOMIC DNA]</scope>
    <source>
        <strain evidence="2">wild</strain>
    </source>
</reference>
<dbReference type="PANTHER" id="PTHR37984:SF7">
    <property type="entry name" value="INTEGRASE CATALYTIC DOMAIN-CONTAINING PROTEIN"/>
    <property type="match status" value="1"/>
</dbReference>
<organism evidence="1 2">
    <name type="scientific">Mytilus coruscus</name>
    <name type="common">Sea mussel</name>
    <dbReference type="NCBI Taxonomy" id="42192"/>
    <lineage>
        <taxon>Eukaryota</taxon>
        <taxon>Metazoa</taxon>
        <taxon>Spiralia</taxon>
        <taxon>Lophotrochozoa</taxon>
        <taxon>Mollusca</taxon>
        <taxon>Bivalvia</taxon>
        <taxon>Autobranchia</taxon>
        <taxon>Pteriomorphia</taxon>
        <taxon>Mytilida</taxon>
        <taxon>Mytiloidea</taxon>
        <taxon>Mytilidae</taxon>
        <taxon>Mytilinae</taxon>
        <taxon>Mytilus</taxon>
    </lineage>
</organism>
<sequence length="399" mass="45432">MSTRRGLFTLTNVTPVISPNIAASMENSEEVTCSCPRRQPTPLPVPTTLPPGLKATEEHVESLKEWLLYYYGATKFYVCEHQPLLLMKCELLQIYVDPNARPVAVHKPALVQMYSQDKVNADLGRDVRIGAQERISQNTPTTWCSRVVVTSKAEGTPRQTIDLQPQNRHSEGVCLFDPARMTCLATDWSVDGIGFFLMQKYCQCSSNTYCYDGWKSCLVGSRFTHPAESRYAPIEEDCKELPTDLRPYHRFASIGRSYRPSNFYTSSSSETSTQLTPRSTPRSQLTACKSHVYWPKITEDIARVRNQCVRCHQTLCSHHLTTSLDYPFQMICSDYFTYNSIYYVDIVDRNSNWLMVYKSESSAEGLVKRLRESFVTFGIPEELSPMEVNSSQKGTLESF</sequence>
<dbReference type="Proteomes" id="UP000507470">
    <property type="component" value="Unassembled WGS sequence"/>
</dbReference>
<keyword evidence="2" id="KW-1185">Reference proteome</keyword>
<name>A0A6J8CRA7_MYTCO</name>
<dbReference type="PANTHER" id="PTHR37984">
    <property type="entry name" value="PROTEIN CBG26694"/>
    <property type="match status" value="1"/>
</dbReference>
<protein>
    <submittedName>
        <fullName evidence="1">Uncharacterized protein</fullName>
    </submittedName>
</protein>
<dbReference type="EMBL" id="CACVKT020005675">
    <property type="protein sequence ID" value="CAC5397422.1"/>
    <property type="molecule type" value="Genomic_DNA"/>
</dbReference>
<evidence type="ECO:0000313" key="1">
    <source>
        <dbReference type="EMBL" id="CAC5397422.1"/>
    </source>
</evidence>